<keyword evidence="4" id="KW-0812">Transmembrane</keyword>
<evidence type="ECO:0000259" key="6">
    <source>
        <dbReference type="PROSITE" id="PS50885"/>
    </source>
</evidence>
<accession>A0A1M4UBW0</accession>
<dbReference type="PANTHER" id="PTHR32089">
    <property type="entry name" value="METHYL-ACCEPTING CHEMOTAXIS PROTEIN MCPB"/>
    <property type="match status" value="1"/>
</dbReference>
<feature type="domain" description="Methyl-accepting transducer" evidence="5">
    <location>
        <begin position="403"/>
        <end position="660"/>
    </location>
</feature>
<dbReference type="InterPro" id="IPR004089">
    <property type="entry name" value="MCPsignal_dom"/>
</dbReference>
<evidence type="ECO:0000256" key="3">
    <source>
        <dbReference type="PROSITE-ProRule" id="PRU00284"/>
    </source>
</evidence>
<name>A0A1M4UBW0_9FIRM</name>
<dbReference type="SUPFAM" id="SSF58104">
    <property type="entry name" value="Methyl-accepting chemotaxis protein (MCP) signaling domain"/>
    <property type="match status" value="1"/>
</dbReference>
<dbReference type="Proteomes" id="UP000184114">
    <property type="component" value="Unassembled WGS sequence"/>
</dbReference>
<dbReference type="PROSITE" id="PS50111">
    <property type="entry name" value="CHEMOTAXIS_TRANSDUC_2"/>
    <property type="match status" value="1"/>
</dbReference>
<gene>
    <name evidence="7" type="ORF">SAMN02745784_01000</name>
</gene>
<dbReference type="InterPro" id="IPR029151">
    <property type="entry name" value="Sensor-like_sf"/>
</dbReference>
<feature type="domain" description="HAMP" evidence="6">
    <location>
        <begin position="329"/>
        <end position="384"/>
    </location>
</feature>
<evidence type="ECO:0000313" key="8">
    <source>
        <dbReference type="Proteomes" id="UP000184114"/>
    </source>
</evidence>
<dbReference type="InterPro" id="IPR003660">
    <property type="entry name" value="HAMP_dom"/>
</dbReference>
<dbReference type="PROSITE" id="PS50885">
    <property type="entry name" value="HAMP"/>
    <property type="match status" value="1"/>
</dbReference>
<dbReference type="RefSeq" id="WP_072973825.1">
    <property type="nucleotide sequence ID" value="NZ_FQTY01000003.1"/>
</dbReference>
<proteinExistence type="inferred from homology"/>
<dbReference type="PANTHER" id="PTHR32089:SF112">
    <property type="entry name" value="LYSOZYME-LIKE PROTEIN-RELATED"/>
    <property type="match status" value="1"/>
</dbReference>
<feature type="transmembrane region" description="Helical" evidence="4">
    <location>
        <begin position="306"/>
        <end position="325"/>
    </location>
</feature>
<dbReference type="Gene3D" id="6.10.340.10">
    <property type="match status" value="1"/>
</dbReference>
<dbReference type="EMBL" id="FQTY01000003">
    <property type="protein sequence ID" value="SHE54229.1"/>
    <property type="molecule type" value="Genomic_DNA"/>
</dbReference>
<evidence type="ECO:0000256" key="1">
    <source>
        <dbReference type="ARBA" id="ARBA00023224"/>
    </source>
</evidence>
<evidence type="ECO:0000313" key="7">
    <source>
        <dbReference type="EMBL" id="SHE54229.1"/>
    </source>
</evidence>
<dbReference type="SMART" id="SM00283">
    <property type="entry name" value="MA"/>
    <property type="match status" value="1"/>
</dbReference>
<keyword evidence="4" id="KW-0472">Membrane</keyword>
<evidence type="ECO:0000256" key="4">
    <source>
        <dbReference type="SAM" id="Phobius"/>
    </source>
</evidence>
<comment type="similarity">
    <text evidence="2">Belongs to the methyl-accepting chemotaxis (MCP) protein family.</text>
</comment>
<keyword evidence="1 3" id="KW-0807">Transducer</keyword>
<dbReference type="GeneID" id="90996729"/>
<organism evidence="7 8">
    <name type="scientific">Tissierella praeacuta DSM 18095</name>
    <dbReference type="NCBI Taxonomy" id="1123404"/>
    <lineage>
        <taxon>Bacteria</taxon>
        <taxon>Bacillati</taxon>
        <taxon>Bacillota</taxon>
        <taxon>Tissierellia</taxon>
        <taxon>Tissierellales</taxon>
        <taxon>Tissierellaceae</taxon>
        <taxon>Tissierella</taxon>
    </lineage>
</organism>
<keyword evidence="8" id="KW-1185">Reference proteome</keyword>
<dbReference type="STRING" id="1123404.SAMN02745784_01000"/>
<keyword evidence="4" id="KW-1133">Transmembrane helix</keyword>
<sequence>MESKGLRKNLTKISRENTKKGSIKKKLILMPLLIVLIAIVGVTITSSYMMREGLQEEIKHNIEFISETVIGRLIQNSKLLETLNSMLEVRISDVGKAVIKNEDNINNDLLRKISNELGVNEISWYDKEGRIIYSTIADNIGWVATEGHPIYDFIKNNEKETFEEVRKDVFSDNFEKNGYMKGSNGNFIQIGIIVNEIKNIEDELGYQGVIEDIMSHEEIIDVMLLNRSMEIVASSDKTLVGEVLQDEGSRIAAEEGTIHFSEYFHPEKKEKVYAISIPLIIEGNHMGALHLDYSVGDMQSIIYKNVITLSILGIIIFIFLGIVLYRMSNSVVKTIDKLKEKLGFIASRDLSNPIPKDLMDQNNELGEISEAINKTQNAMKNVIQNILNMSGQVAAASQQLTATSEETAAAANEVAVVIEDIANGASEQAKDIEQGNFSILELGNLIRDNRNMMKELNTSVEKVNSLKDEGLEILKDLVEKMDVSSNLAGQTQEAIQNTYESTEKIANYSEMIESISEQINLLSLNAAIEAARAGELGRGFAVVAEEIRKLAEESNKFTGEIINLINELTVQTRNSVNIMKESRQIVFSQAESVNTTDDKFRGIAEAIEIMRDITHKVSNSSDEMEQKKESIISIIENLSAISEENAAETQEASASVEEQTASMEEIANSSEELAKIAEDLDAQLRVFKL</sequence>
<evidence type="ECO:0000256" key="2">
    <source>
        <dbReference type="ARBA" id="ARBA00029447"/>
    </source>
</evidence>
<dbReference type="GO" id="GO:0016020">
    <property type="term" value="C:membrane"/>
    <property type="evidence" value="ECO:0007669"/>
    <property type="project" value="InterPro"/>
</dbReference>
<dbReference type="SUPFAM" id="SSF103190">
    <property type="entry name" value="Sensory domain-like"/>
    <property type="match status" value="1"/>
</dbReference>
<feature type="transmembrane region" description="Helical" evidence="4">
    <location>
        <begin position="27"/>
        <end position="50"/>
    </location>
</feature>
<reference evidence="8" key="1">
    <citation type="submission" date="2016-11" db="EMBL/GenBank/DDBJ databases">
        <authorList>
            <person name="Varghese N."/>
            <person name="Submissions S."/>
        </authorList>
    </citation>
    <scope>NUCLEOTIDE SEQUENCE [LARGE SCALE GENOMIC DNA]</scope>
    <source>
        <strain evidence="8">DSM 18095</strain>
    </source>
</reference>
<dbReference type="AlphaFoldDB" id="A0A1M4UBW0"/>
<dbReference type="Gene3D" id="1.10.287.950">
    <property type="entry name" value="Methyl-accepting chemotaxis protein"/>
    <property type="match status" value="1"/>
</dbReference>
<protein>
    <submittedName>
        <fullName evidence="7">Methyl-accepting chemotaxis sensory transducer with Cache sensor</fullName>
    </submittedName>
</protein>
<dbReference type="GO" id="GO:0007165">
    <property type="term" value="P:signal transduction"/>
    <property type="evidence" value="ECO:0007669"/>
    <property type="project" value="UniProtKB-KW"/>
</dbReference>
<dbReference type="Pfam" id="PF00015">
    <property type="entry name" value="MCPsignal"/>
    <property type="match status" value="1"/>
</dbReference>
<evidence type="ECO:0000259" key="5">
    <source>
        <dbReference type="PROSITE" id="PS50111"/>
    </source>
</evidence>